<dbReference type="InterPro" id="IPR036625">
    <property type="entry name" value="E3-bd_dom_sf"/>
</dbReference>
<dbReference type="Gene3D" id="3.30.60.230">
    <property type="entry name" value="Lsr2, dimerization domain"/>
    <property type="match status" value="1"/>
</dbReference>
<evidence type="ECO:0000259" key="3">
    <source>
        <dbReference type="Pfam" id="PF11774"/>
    </source>
</evidence>
<gene>
    <name evidence="5" type="ORF">FBY41_0770</name>
</gene>
<keyword evidence="6" id="KW-1185">Reference proteome</keyword>
<dbReference type="Pfam" id="PF23359">
    <property type="entry name" value="Lsr2_DNA-bd"/>
    <property type="match status" value="1"/>
</dbReference>
<name>A0A543I1C3_9MICO</name>
<accession>A0A543I1C3</accession>
<dbReference type="Proteomes" id="UP000316747">
    <property type="component" value="Unassembled WGS sequence"/>
</dbReference>
<protein>
    <submittedName>
        <fullName evidence="5">Lsr2 protein</fullName>
    </submittedName>
</protein>
<dbReference type="GO" id="GO:0003677">
    <property type="term" value="F:DNA binding"/>
    <property type="evidence" value="ECO:0007669"/>
    <property type="project" value="UniProtKB-KW"/>
</dbReference>
<proteinExistence type="predicted"/>
<dbReference type="OrthoDB" id="4113332at2"/>
<evidence type="ECO:0000313" key="5">
    <source>
        <dbReference type="EMBL" id="TQM64404.1"/>
    </source>
</evidence>
<dbReference type="Pfam" id="PF11774">
    <property type="entry name" value="Lsr2"/>
    <property type="match status" value="1"/>
</dbReference>
<reference evidence="5 6" key="1">
    <citation type="submission" date="2019-06" db="EMBL/GenBank/DDBJ databases">
        <title>Genome sequencing of plant associated microbes to promote plant fitness in Sorghum bicolor and Oryza sativa.</title>
        <authorList>
            <person name="Coleman-Derr D."/>
        </authorList>
    </citation>
    <scope>NUCLEOTIDE SEQUENCE [LARGE SCALE GENOMIC DNA]</scope>
    <source>
        <strain evidence="5 6">KV-663</strain>
    </source>
</reference>
<evidence type="ECO:0000259" key="4">
    <source>
        <dbReference type="Pfam" id="PF23359"/>
    </source>
</evidence>
<evidence type="ECO:0000256" key="2">
    <source>
        <dbReference type="SAM" id="MobiDB-lite"/>
    </source>
</evidence>
<feature type="region of interest" description="Disordered" evidence="2">
    <location>
        <begin position="50"/>
        <end position="100"/>
    </location>
</feature>
<dbReference type="AlphaFoldDB" id="A0A543I1C3"/>
<sequence>MAQRVEVKLIDDIDGGDAAETVSFSLDGISYEIDLSDKHAKKLRDEFATWTGHARRSSTGGRSTSRRRSASTGGAKRGDLGAVREWARANGHQVSDRGRISAEVQAAYDKAH</sequence>
<dbReference type="Gene3D" id="4.10.320.10">
    <property type="entry name" value="E3-binding domain"/>
    <property type="match status" value="1"/>
</dbReference>
<evidence type="ECO:0000256" key="1">
    <source>
        <dbReference type="ARBA" id="ARBA00023125"/>
    </source>
</evidence>
<evidence type="ECO:0000313" key="6">
    <source>
        <dbReference type="Proteomes" id="UP000316747"/>
    </source>
</evidence>
<dbReference type="EMBL" id="VFPM01000001">
    <property type="protein sequence ID" value="TQM64404.1"/>
    <property type="molecule type" value="Genomic_DNA"/>
</dbReference>
<dbReference type="InterPro" id="IPR024412">
    <property type="entry name" value="Lsr2_dim_dom"/>
</dbReference>
<keyword evidence="1" id="KW-0238">DNA-binding</keyword>
<dbReference type="InterPro" id="IPR055370">
    <property type="entry name" value="Lsr2_DNA-bd"/>
</dbReference>
<feature type="domain" description="Lsr2 DNA-binding" evidence="4">
    <location>
        <begin position="77"/>
        <end position="111"/>
    </location>
</feature>
<dbReference type="InterPro" id="IPR042261">
    <property type="entry name" value="Lsr2-like_dimerization"/>
</dbReference>
<feature type="domain" description="Lsr2 dimerization" evidence="3">
    <location>
        <begin position="1"/>
        <end position="57"/>
    </location>
</feature>
<organism evidence="5 6">
    <name type="scientific">Humibacillus xanthopallidus</name>
    <dbReference type="NCBI Taxonomy" id="412689"/>
    <lineage>
        <taxon>Bacteria</taxon>
        <taxon>Bacillati</taxon>
        <taxon>Actinomycetota</taxon>
        <taxon>Actinomycetes</taxon>
        <taxon>Micrococcales</taxon>
        <taxon>Intrasporangiaceae</taxon>
        <taxon>Humibacillus</taxon>
    </lineage>
</organism>
<comment type="caution">
    <text evidence="5">The sequence shown here is derived from an EMBL/GenBank/DDBJ whole genome shotgun (WGS) entry which is preliminary data.</text>
</comment>
<dbReference type="RefSeq" id="WP_141842051.1">
    <property type="nucleotide sequence ID" value="NZ_VFPM01000001.1"/>
</dbReference>
<dbReference type="GO" id="GO:0016746">
    <property type="term" value="F:acyltransferase activity"/>
    <property type="evidence" value="ECO:0007669"/>
    <property type="project" value="InterPro"/>
</dbReference>